<gene>
    <name evidence="2" type="ORF">BXY66_0333</name>
</gene>
<dbReference type="Proteomes" id="UP000295673">
    <property type="component" value="Unassembled WGS sequence"/>
</dbReference>
<keyword evidence="3" id="KW-1185">Reference proteome</keyword>
<accession>A0A4R1NSR0</accession>
<dbReference type="InterPro" id="IPR029069">
    <property type="entry name" value="HotDog_dom_sf"/>
</dbReference>
<name>A0A4R1NSR0_9RHOB</name>
<sequence length="109" mass="12587">MHREVFILRAEEATDRETKMVLDASHPIFREHFPDFPVVPGSMTVEMILRCFRSSTQRDVHLVYASFLHPVRPVEEPIVLKSSCRSHEIRFALTQGQKPVCRGALIIED</sequence>
<dbReference type="AlphaFoldDB" id="A0A4R1NSR0"/>
<reference evidence="2 3" key="1">
    <citation type="submission" date="2019-03" db="EMBL/GenBank/DDBJ databases">
        <title>Genomic Encyclopedia of Archaeal and Bacterial Type Strains, Phase II (KMG-II): from individual species to whole genera.</title>
        <authorList>
            <person name="Goeker M."/>
        </authorList>
    </citation>
    <scope>NUCLEOTIDE SEQUENCE [LARGE SCALE GENOMIC DNA]</scope>
    <source>
        <strain evidence="2 3">DSM 26433</strain>
    </source>
</reference>
<dbReference type="InterPro" id="IPR054545">
    <property type="entry name" value="ApeI-like"/>
</dbReference>
<proteinExistence type="predicted"/>
<evidence type="ECO:0000313" key="2">
    <source>
        <dbReference type="EMBL" id="TCL08298.1"/>
    </source>
</evidence>
<dbReference type="EMBL" id="SMGR01000001">
    <property type="protein sequence ID" value="TCL08298.1"/>
    <property type="molecule type" value="Genomic_DNA"/>
</dbReference>
<comment type="caution">
    <text evidence="2">The sequence shown here is derived from an EMBL/GenBank/DDBJ whole genome shotgun (WGS) entry which is preliminary data.</text>
</comment>
<feature type="domain" description="ApeI dehydratase-like" evidence="1">
    <location>
        <begin position="13"/>
        <end position="101"/>
    </location>
</feature>
<dbReference type="Pfam" id="PF22818">
    <property type="entry name" value="ApeI-like"/>
    <property type="match status" value="1"/>
</dbReference>
<dbReference type="Gene3D" id="3.10.129.10">
    <property type="entry name" value="Hotdog Thioesterase"/>
    <property type="match status" value="1"/>
</dbReference>
<protein>
    <recommendedName>
        <fullName evidence="1">ApeI dehydratase-like domain-containing protein</fullName>
    </recommendedName>
</protein>
<evidence type="ECO:0000313" key="3">
    <source>
        <dbReference type="Proteomes" id="UP000295673"/>
    </source>
</evidence>
<dbReference type="SUPFAM" id="SSF54637">
    <property type="entry name" value="Thioesterase/thiol ester dehydrase-isomerase"/>
    <property type="match status" value="1"/>
</dbReference>
<organism evidence="2 3">
    <name type="scientific">Shimia isoporae</name>
    <dbReference type="NCBI Taxonomy" id="647720"/>
    <lineage>
        <taxon>Bacteria</taxon>
        <taxon>Pseudomonadati</taxon>
        <taxon>Pseudomonadota</taxon>
        <taxon>Alphaproteobacteria</taxon>
        <taxon>Rhodobacterales</taxon>
        <taxon>Roseobacteraceae</taxon>
    </lineage>
</organism>
<evidence type="ECO:0000259" key="1">
    <source>
        <dbReference type="Pfam" id="PF22818"/>
    </source>
</evidence>